<evidence type="ECO:0000259" key="2">
    <source>
        <dbReference type="Pfam" id="PF14343"/>
    </source>
</evidence>
<feature type="domain" description="PrcB C-terminal" evidence="2">
    <location>
        <begin position="272"/>
        <end position="327"/>
    </location>
</feature>
<dbReference type="EMBL" id="LR027517">
    <property type="protein sequence ID" value="VCU52574.1"/>
    <property type="molecule type" value="Genomic_DNA"/>
</dbReference>
<proteinExistence type="predicted"/>
<accession>A0A3P4AQC9</accession>
<dbReference type="AlphaFoldDB" id="A0A3P4AQC9"/>
<dbReference type="RefSeq" id="WP_124104273.1">
    <property type="nucleotide sequence ID" value="NZ_LR027517.1"/>
</dbReference>
<keyword evidence="1" id="KW-0732">Signal</keyword>
<evidence type="ECO:0000256" key="1">
    <source>
        <dbReference type="SAM" id="SignalP"/>
    </source>
</evidence>
<dbReference type="InterPro" id="IPR025748">
    <property type="entry name" value="PrcB_C_dom"/>
</dbReference>
<evidence type="ECO:0000313" key="3">
    <source>
        <dbReference type="EMBL" id="VCU52574.1"/>
    </source>
</evidence>
<sequence length="348" mass="38177" precursor="true">MRKGLLAALLLLLSACQVLEGSGYRVTEVQFLFPEATERWTYFYGEPRVVELDGRPLRLEAPQGENLWAFPGALWVEGSPVLRATYPSRPPVAEAVRGVSGSLLQVRAQAPLLATWLYDGVGWVRLTGSLREGEERTLVQPANYQTPRLFPLTEEESAVVLREVLARRGGKSVVVFELQEPPLPPLRLSPAPDAYRIARLQVQYGLKLELVMPPAPIFRILGQGTQAAYQEEAPLALLANDPTSFSRLWALAVGNQLPRPAAPAVDFRNRSVAAFFWGLKPTGGYGLKVVGVTYAGETARVVLSLSTPRPGTITTQALTSPYVILELRKVRRVVFADPSGKVLAEARD</sequence>
<feature type="chain" id="PRO_5018172616" description="PrcB C-terminal domain-containing protein" evidence="1">
    <location>
        <begin position="21"/>
        <end position="348"/>
    </location>
</feature>
<name>A0A3P4AQC9_THETH</name>
<dbReference type="Pfam" id="PF14343">
    <property type="entry name" value="PrcB_C"/>
    <property type="match status" value="1"/>
</dbReference>
<feature type="signal peptide" evidence="1">
    <location>
        <begin position="1"/>
        <end position="20"/>
    </location>
</feature>
<reference evidence="3 4" key="1">
    <citation type="submission" date="2018-10" db="EMBL/GenBank/DDBJ databases">
        <authorList>
            <person name="Peiro R."/>
            <person name="Begona"/>
            <person name="Cbmso G."/>
            <person name="Lopez M."/>
            <person name="Gonzalez S."/>
            <person name="Sacristan E."/>
            <person name="Castillo E."/>
        </authorList>
    </citation>
    <scope>NUCLEOTIDE SEQUENCE [LARGE SCALE GENOMIC DNA]</scope>
    <source>
        <strain evidence="3">TTHNAR1</strain>
    </source>
</reference>
<dbReference type="PROSITE" id="PS51257">
    <property type="entry name" value="PROKAR_LIPOPROTEIN"/>
    <property type="match status" value="1"/>
</dbReference>
<dbReference type="Proteomes" id="UP000279841">
    <property type="component" value="Chromosome"/>
</dbReference>
<organism evidence="3 4">
    <name type="scientific">Thermus thermophilus</name>
    <dbReference type="NCBI Taxonomy" id="274"/>
    <lineage>
        <taxon>Bacteria</taxon>
        <taxon>Thermotogati</taxon>
        <taxon>Deinococcota</taxon>
        <taxon>Deinococci</taxon>
        <taxon>Thermales</taxon>
        <taxon>Thermaceae</taxon>
        <taxon>Thermus</taxon>
    </lineage>
</organism>
<gene>
    <name evidence="3" type="ORF">TTHN1_00324</name>
</gene>
<protein>
    <recommendedName>
        <fullName evidence="2">PrcB C-terminal domain-containing protein</fullName>
    </recommendedName>
</protein>
<evidence type="ECO:0000313" key="4">
    <source>
        <dbReference type="Proteomes" id="UP000279841"/>
    </source>
</evidence>